<sequence>MAGKVINFGVALGILVSAQLLAYGWAGLLQPILPGGGDSLLVGGTTSPAQEGILLVDGTASPAQEGILLASVNLAGQEDSLLGWRAHPAPSQIIQLQASSSSSKPAHPAPSQLIQLQYSSSSSHIQLIQLTYPAQPAHI</sequence>
<evidence type="ECO:0000313" key="1">
    <source>
        <dbReference type="EMBL" id="KAA1078812.1"/>
    </source>
</evidence>
<accession>A0A5B0MQJ7</accession>
<keyword evidence="2" id="KW-1185">Reference proteome</keyword>
<name>A0A5B0MQJ7_PUCGR</name>
<reference evidence="1 2" key="1">
    <citation type="submission" date="2019-05" db="EMBL/GenBank/DDBJ databases">
        <title>Emergence of the Ug99 lineage of the wheat stem rust pathogen through somatic hybridization.</title>
        <authorList>
            <person name="Li F."/>
            <person name="Upadhyaya N.M."/>
            <person name="Sperschneider J."/>
            <person name="Matny O."/>
            <person name="Nguyen-Phuc H."/>
            <person name="Mago R."/>
            <person name="Raley C."/>
            <person name="Miller M.E."/>
            <person name="Silverstein K.A.T."/>
            <person name="Henningsen E."/>
            <person name="Hirsch C.D."/>
            <person name="Visser B."/>
            <person name="Pretorius Z.A."/>
            <person name="Steffenson B.J."/>
            <person name="Schwessinger B."/>
            <person name="Dodds P.N."/>
            <person name="Figueroa M."/>
        </authorList>
    </citation>
    <scope>NUCLEOTIDE SEQUENCE [LARGE SCALE GENOMIC DNA]</scope>
    <source>
        <strain evidence="1">21-0</strain>
    </source>
</reference>
<organism evidence="1 2">
    <name type="scientific">Puccinia graminis f. sp. tritici</name>
    <dbReference type="NCBI Taxonomy" id="56615"/>
    <lineage>
        <taxon>Eukaryota</taxon>
        <taxon>Fungi</taxon>
        <taxon>Dikarya</taxon>
        <taxon>Basidiomycota</taxon>
        <taxon>Pucciniomycotina</taxon>
        <taxon>Pucciniomycetes</taxon>
        <taxon>Pucciniales</taxon>
        <taxon>Pucciniaceae</taxon>
        <taxon>Puccinia</taxon>
    </lineage>
</organism>
<protein>
    <submittedName>
        <fullName evidence="1">Uncharacterized protein</fullName>
    </submittedName>
</protein>
<evidence type="ECO:0000313" key="2">
    <source>
        <dbReference type="Proteomes" id="UP000324748"/>
    </source>
</evidence>
<proteinExistence type="predicted"/>
<dbReference type="AlphaFoldDB" id="A0A5B0MQJ7"/>
<dbReference type="EMBL" id="VSWC01000135">
    <property type="protein sequence ID" value="KAA1078812.1"/>
    <property type="molecule type" value="Genomic_DNA"/>
</dbReference>
<dbReference type="Proteomes" id="UP000324748">
    <property type="component" value="Unassembled WGS sequence"/>
</dbReference>
<gene>
    <name evidence="1" type="ORF">PGT21_000968</name>
</gene>
<comment type="caution">
    <text evidence="1">The sequence shown here is derived from an EMBL/GenBank/DDBJ whole genome shotgun (WGS) entry which is preliminary data.</text>
</comment>